<feature type="non-terminal residue" evidence="2">
    <location>
        <position position="157"/>
    </location>
</feature>
<dbReference type="PANTHER" id="PTHR24148">
    <property type="entry name" value="ANKYRIN REPEAT DOMAIN-CONTAINING PROTEIN 39 HOMOLOG-RELATED"/>
    <property type="match status" value="1"/>
</dbReference>
<feature type="domain" description="Heterokaryon incompatibility" evidence="1">
    <location>
        <begin position="1"/>
        <end position="156"/>
    </location>
</feature>
<proteinExistence type="predicted"/>
<dbReference type="GeneID" id="63833307"/>
<evidence type="ECO:0000259" key="1">
    <source>
        <dbReference type="Pfam" id="PF06985"/>
    </source>
</evidence>
<dbReference type="EMBL" id="MU032344">
    <property type="protein sequence ID" value="KAF3769472.1"/>
    <property type="molecule type" value="Genomic_DNA"/>
</dbReference>
<comment type="caution">
    <text evidence="2">The sequence shown here is derived from an EMBL/GenBank/DDBJ whole genome shotgun (WGS) entry which is preliminary data.</text>
</comment>
<organism evidence="2 3">
    <name type="scientific">Cryphonectria parasitica (strain ATCC 38755 / EP155)</name>
    <dbReference type="NCBI Taxonomy" id="660469"/>
    <lineage>
        <taxon>Eukaryota</taxon>
        <taxon>Fungi</taxon>
        <taxon>Dikarya</taxon>
        <taxon>Ascomycota</taxon>
        <taxon>Pezizomycotina</taxon>
        <taxon>Sordariomycetes</taxon>
        <taxon>Sordariomycetidae</taxon>
        <taxon>Diaporthales</taxon>
        <taxon>Cryphonectriaceae</taxon>
        <taxon>Cryphonectria-Endothia species complex</taxon>
        <taxon>Cryphonectria</taxon>
    </lineage>
</organism>
<sequence>YNAISYAWGKRSELTKISVDNKTMEVTQNCKDALEQAVRFNRDAWYWIDSVCIDQNNLGEKGHQVTRMHQIYRNAQYVLACVGQHADDSENLFRFIQDNQDALPCFRFLKHDNPTEWPLLIWREVPTNSETPTTLHDQLAKFVERPYFYRLWVYQEL</sequence>
<dbReference type="OrthoDB" id="2157530at2759"/>
<gene>
    <name evidence="2" type="ORF">M406DRAFT_242633</name>
</gene>
<dbReference type="Pfam" id="PF06985">
    <property type="entry name" value="HET"/>
    <property type="match status" value="1"/>
</dbReference>
<feature type="non-terminal residue" evidence="2">
    <location>
        <position position="1"/>
    </location>
</feature>
<protein>
    <recommendedName>
        <fullName evidence="1">Heterokaryon incompatibility domain-containing protein</fullName>
    </recommendedName>
</protein>
<accession>A0A9P5CTB1</accession>
<dbReference type="PANTHER" id="PTHR24148:SF73">
    <property type="entry name" value="HET DOMAIN PROTEIN (AFU_ORTHOLOGUE AFUA_8G01020)"/>
    <property type="match status" value="1"/>
</dbReference>
<reference evidence="2" key="1">
    <citation type="journal article" date="2020" name="Phytopathology">
        <title>Genome sequence of the chestnut blight fungus Cryphonectria parasitica EP155: A fundamental resource for an archetypical invasive plant pathogen.</title>
        <authorList>
            <person name="Crouch J.A."/>
            <person name="Dawe A."/>
            <person name="Aerts A."/>
            <person name="Barry K."/>
            <person name="Churchill A.C.L."/>
            <person name="Grimwood J."/>
            <person name="Hillman B."/>
            <person name="Milgroom M.G."/>
            <person name="Pangilinan J."/>
            <person name="Smith M."/>
            <person name="Salamov A."/>
            <person name="Schmutz J."/>
            <person name="Yadav J."/>
            <person name="Grigoriev I.V."/>
            <person name="Nuss D."/>
        </authorList>
    </citation>
    <scope>NUCLEOTIDE SEQUENCE</scope>
    <source>
        <strain evidence="2">EP155</strain>
    </source>
</reference>
<dbReference type="AlphaFoldDB" id="A0A9P5CTB1"/>
<name>A0A9P5CTB1_CRYP1</name>
<dbReference type="Proteomes" id="UP000803844">
    <property type="component" value="Unassembled WGS sequence"/>
</dbReference>
<evidence type="ECO:0000313" key="2">
    <source>
        <dbReference type="EMBL" id="KAF3769472.1"/>
    </source>
</evidence>
<keyword evidence="3" id="KW-1185">Reference proteome</keyword>
<evidence type="ECO:0000313" key="3">
    <source>
        <dbReference type="Proteomes" id="UP000803844"/>
    </source>
</evidence>
<dbReference type="RefSeq" id="XP_040780433.1">
    <property type="nucleotide sequence ID" value="XM_040916178.1"/>
</dbReference>
<dbReference type="InterPro" id="IPR052895">
    <property type="entry name" value="HetReg/Transcr_Mod"/>
</dbReference>
<dbReference type="InterPro" id="IPR010730">
    <property type="entry name" value="HET"/>
</dbReference>